<keyword evidence="2" id="KW-1185">Reference proteome</keyword>
<evidence type="ECO:0000313" key="2">
    <source>
        <dbReference type="Proteomes" id="UP001165064"/>
    </source>
</evidence>
<accession>A0ACB5T273</accession>
<gene>
    <name evidence="1" type="ORF">Amon02_000383600</name>
</gene>
<proteinExistence type="predicted"/>
<sequence>MVLQLLSSIGYDSKFDEILSLVVQEIRLDIWELDDANLEKLANFVLSKSIKVNMIDLRTFNCCLAFFKSPVGKKFLTSGCKRLLLAVPEDGLDTEIDVNDLLPLLKDVTFLKLGIRQLQRLFDLDFSLQSSRLECLSVDVEGTLSVEFLNSVQQDIQKWLLSENIPGKKLILEPCIGFPVEFDQALKYNHYEGVYDYDEPSEEMVLEYVEKLGAFLNKNRDLNIEIDIQACLGVSFPSLAKLLLSSLSANNCCFPTSVSLNQLSDPEYNSEELPHVFNWLTQVPHLRKFEIALSPMSIEPETTPNIIFSSSSIIELNLEFVMCTPERGISFETLNSLEYLDLYKCYMSADFLSHLPDSLKSLSLYKVVLQSSSDGVRFPVGLKKLEYLGDFHQCTLPLISNFGDLTKLDYVAAKVSSSGEPETTSFEGEQTELPIQSFITNLPTQVKSLVLHTECFPKRSSEGIMICRTVELLHSLSMLQDLDFRCDYFLISKALFNLLKVFGNIT</sequence>
<name>A0ACB5T273_AMBMO</name>
<dbReference type="Proteomes" id="UP001165064">
    <property type="component" value="Unassembled WGS sequence"/>
</dbReference>
<protein>
    <submittedName>
        <fullName evidence="1">Unnamed protein product</fullName>
    </submittedName>
</protein>
<evidence type="ECO:0000313" key="1">
    <source>
        <dbReference type="EMBL" id="GME79233.1"/>
    </source>
</evidence>
<organism evidence="1 2">
    <name type="scientific">Ambrosiozyma monospora</name>
    <name type="common">Yeast</name>
    <name type="synonym">Endomycopsis monosporus</name>
    <dbReference type="NCBI Taxonomy" id="43982"/>
    <lineage>
        <taxon>Eukaryota</taxon>
        <taxon>Fungi</taxon>
        <taxon>Dikarya</taxon>
        <taxon>Ascomycota</taxon>
        <taxon>Saccharomycotina</taxon>
        <taxon>Pichiomycetes</taxon>
        <taxon>Pichiales</taxon>
        <taxon>Pichiaceae</taxon>
        <taxon>Ambrosiozyma</taxon>
    </lineage>
</organism>
<dbReference type="EMBL" id="BSXS01002499">
    <property type="protein sequence ID" value="GME79233.1"/>
    <property type="molecule type" value="Genomic_DNA"/>
</dbReference>
<comment type="caution">
    <text evidence="1">The sequence shown here is derived from an EMBL/GenBank/DDBJ whole genome shotgun (WGS) entry which is preliminary data.</text>
</comment>
<reference evidence="1" key="1">
    <citation type="submission" date="2023-04" db="EMBL/GenBank/DDBJ databases">
        <title>Ambrosiozyma monospora NBRC 10751.</title>
        <authorList>
            <person name="Ichikawa N."/>
            <person name="Sato H."/>
            <person name="Tonouchi N."/>
        </authorList>
    </citation>
    <scope>NUCLEOTIDE SEQUENCE</scope>
    <source>
        <strain evidence="1">NBRC 10751</strain>
    </source>
</reference>